<dbReference type="GO" id="GO:0030288">
    <property type="term" value="C:outer membrane-bounded periplasmic space"/>
    <property type="evidence" value="ECO:0007669"/>
    <property type="project" value="InterPro"/>
</dbReference>
<keyword evidence="2" id="KW-0813">Transport</keyword>
<keyword evidence="6" id="KW-1185">Reference proteome</keyword>
<dbReference type="InterPro" id="IPR004682">
    <property type="entry name" value="TRAP_DctP"/>
</dbReference>
<dbReference type="Pfam" id="PF03480">
    <property type="entry name" value="DctP"/>
    <property type="match status" value="1"/>
</dbReference>
<protein>
    <submittedName>
        <fullName evidence="5">DctP family TRAP transporter solute-binding subunit</fullName>
    </submittedName>
</protein>
<dbReference type="NCBIfam" id="NF037995">
    <property type="entry name" value="TRAP_S1"/>
    <property type="match status" value="1"/>
</dbReference>
<name>A0A7H1N671_9PROT</name>
<dbReference type="EMBL" id="CP053923">
    <property type="protein sequence ID" value="QNT71207.1"/>
    <property type="molecule type" value="Genomic_DNA"/>
</dbReference>
<dbReference type="KEGG" id="dvn:HQ394_08080"/>
<keyword evidence="3 4" id="KW-0732">Signal</keyword>
<evidence type="ECO:0000256" key="4">
    <source>
        <dbReference type="SAM" id="SignalP"/>
    </source>
</evidence>
<dbReference type="InterPro" id="IPR038404">
    <property type="entry name" value="TRAP_DctP_sf"/>
</dbReference>
<feature type="signal peptide" evidence="4">
    <location>
        <begin position="1"/>
        <end position="26"/>
    </location>
</feature>
<dbReference type="AlphaFoldDB" id="A0A7H1N671"/>
<dbReference type="Gene3D" id="3.40.190.170">
    <property type="entry name" value="Bacterial extracellular solute-binding protein, family 7"/>
    <property type="match status" value="1"/>
</dbReference>
<dbReference type="GO" id="GO:0015740">
    <property type="term" value="P:C4-dicarboxylate transport"/>
    <property type="evidence" value="ECO:0007669"/>
    <property type="project" value="TreeGrafter"/>
</dbReference>
<dbReference type="PANTHER" id="PTHR33376">
    <property type="match status" value="1"/>
</dbReference>
<dbReference type="PANTHER" id="PTHR33376:SF7">
    <property type="entry name" value="C4-DICARBOXYLATE-BINDING PROTEIN DCTB"/>
    <property type="match status" value="1"/>
</dbReference>
<comment type="similarity">
    <text evidence="1">Belongs to the bacterial solute-binding protein 7 family.</text>
</comment>
<gene>
    <name evidence="5" type="ORF">HQ394_08080</name>
</gene>
<evidence type="ECO:0000256" key="3">
    <source>
        <dbReference type="ARBA" id="ARBA00022729"/>
    </source>
</evidence>
<feature type="chain" id="PRO_5028948152" evidence="4">
    <location>
        <begin position="27"/>
        <end position="333"/>
    </location>
</feature>
<evidence type="ECO:0000256" key="1">
    <source>
        <dbReference type="ARBA" id="ARBA00009023"/>
    </source>
</evidence>
<accession>A0A7H1N671</accession>
<evidence type="ECO:0000313" key="6">
    <source>
        <dbReference type="Proteomes" id="UP000516369"/>
    </source>
</evidence>
<evidence type="ECO:0000256" key="2">
    <source>
        <dbReference type="ARBA" id="ARBA00022448"/>
    </source>
</evidence>
<organism evidence="5 6">
    <name type="scientific">Defluviicoccus vanus</name>
    <dbReference type="NCBI Taxonomy" id="111831"/>
    <lineage>
        <taxon>Bacteria</taxon>
        <taxon>Pseudomonadati</taxon>
        <taxon>Pseudomonadota</taxon>
        <taxon>Alphaproteobacteria</taxon>
        <taxon>Rhodospirillales</taxon>
        <taxon>Rhodospirillaceae</taxon>
        <taxon>Defluviicoccus</taxon>
    </lineage>
</organism>
<evidence type="ECO:0000313" key="5">
    <source>
        <dbReference type="EMBL" id="QNT71207.1"/>
    </source>
</evidence>
<dbReference type="RefSeq" id="WP_190263197.1">
    <property type="nucleotide sequence ID" value="NZ_CP053923.1"/>
</dbReference>
<proteinExistence type="inferred from homology"/>
<dbReference type="NCBIfam" id="TIGR00787">
    <property type="entry name" value="dctP"/>
    <property type="match status" value="1"/>
</dbReference>
<sequence length="333" mass="36792">MRSLIVTTIAVILALVQVLFTSTANAEEIVVKFSHVVAEDTPKGQTAIRFKEIVEQRLAGQVKVEIYPNAKLMDDEAVIDGLQRNVIQIAAPSLSLLEPYSKSFKIFDLPFLFTSAEAIDRFQQGSTGQQLLGALRGADIDGLCFLHNGMKQISANVPLRLPADAKGKKFRIQPSSVIEAQFNAIGAIPVRAPFTKVFHLLQTGALDGQENTWSNVYSQRIYEVQPYITETNHASLEYMLIVSHTFWTMLPDDVRTNLTAAAKEACAYGNSIARDLNATDRKKIEASHYTQIIALTPQQRQQWMTALKPIWTTFEPTIGKNILDAAIAANSGS</sequence>
<dbReference type="InterPro" id="IPR018389">
    <property type="entry name" value="DctP_fam"/>
</dbReference>
<dbReference type="Proteomes" id="UP000516369">
    <property type="component" value="Chromosome"/>
</dbReference>
<dbReference type="GO" id="GO:0055085">
    <property type="term" value="P:transmembrane transport"/>
    <property type="evidence" value="ECO:0007669"/>
    <property type="project" value="InterPro"/>
</dbReference>
<reference evidence="5 6" key="1">
    <citation type="submission" date="2020-05" db="EMBL/GenBank/DDBJ databases">
        <title>Complete closed genome sequence of Defluviicoccus vanus.</title>
        <authorList>
            <person name="Bessarab I."/>
            <person name="Arumugam K."/>
            <person name="Maszenan A.M."/>
            <person name="Seviour R.J."/>
            <person name="Williams R.B."/>
        </authorList>
    </citation>
    <scope>NUCLEOTIDE SEQUENCE [LARGE SCALE GENOMIC DNA]</scope>
    <source>
        <strain evidence="5 6">Ben 114</strain>
    </source>
</reference>
<dbReference type="PIRSF" id="PIRSF006470">
    <property type="entry name" value="DctB"/>
    <property type="match status" value="1"/>
</dbReference>